<dbReference type="PATRIC" id="fig|1123269.5.peg.4334"/>
<name>W0AG27_9SPHN</name>
<dbReference type="STRING" id="1123269.NX02_22155"/>
<gene>
    <name evidence="2" type="ORF">NX02_22155</name>
</gene>
<keyword evidence="1" id="KW-1133">Transmembrane helix</keyword>
<reference evidence="2 3" key="1">
    <citation type="submission" date="2013-07" db="EMBL/GenBank/DDBJ databases">
        <title>Completed genome of Sphingomonas sanxanigenens NX02.</title>
        <authorList>
            <person name="Ma T."/>
            <person name="Huang H."/>
            <person name="Wu M."/>
            <person name="Li X."/>
            <person name="Li G."/>
        </authorList>
    </citation>
    <scope>NUCLEOTIDE SEQUENCE [LARGE SCALE GENOMIC DNA]</scope>
    <source>
        <strain evidence="2 3">NX02</strain>
    </source>
</reference>
<dbReference type="EMBL" id="CP006644">
    <property type="protein sequence ID" value="AHE56056.1"/>
    <property type="molecule type" value="Genomic_DNA"/>
</dbReference>
<proteinExistence type="predicted"/>
<evidence type="ECO:0000313" key="3">
    <source>
        <dbReference type="Proteomes" id="UP000018851"/>
    </source>
</evidence>
<protein>
    <submittedName>
        <fullName evidence="2">Uncharacterized protein</fullName>
    </submittedName>
</protein>
<dbReference type="KEGG" id="ssan:NX02_22155"/>
<feature type="transmembrane region" description="Helical" evidence="1">
    <location>
        <begin position="61"/>
        <end position="81"/>
    </location>
</feature>
<feature type="transmembrane region" description="Helical" evidence="1">
    <location>
        <begin position="12"/>
        <end position="40"/>
    </location>
</feature>
<dbReference type="Proteomes" id="UP000018851">
    <property type="component" value="Chromosome"/>
</dbReference>
<keyword evidence="1" id="KW-0472">Membrane</keyword>
<evidence type="ECO:0000256" key="1">
    <source>
        <dbReference type="SAM" id="Phobius"/>
    </source>
</evidence>
<dbReference type="AlphaFoldDB" id="W0AG27"/>
<dbReference type="HOGENOM" id="CLU_2556544_0_0_5"/>
<keyword evidence="3" id="KW-1185">Reference proteome</keyword>
<sequence>MLESLATFIVEILAGLAIFVAMLAALAGAMAVVIAPFAWLDKFLRRHPRLQSAIYEAKLRLGPALVGVAMVVICWAIGRAVV</sequence>
<dbReference type="RefSeq" id="WP_025294189.1">
    <property type="nucleotide sequence ID" value="NZ_CP006644.1"/>
</dbReference>
<accession>W0AG27</accession>
<organism evidence="2 3">
    <name type="scientific">Sphingomonas sanxanigenens DSM 19645 = NX02</name>
    <dbReference type="NCBI Taxonomy" id="1123269"/>
    <lineage>
        <taxon>Bacteria</taxon>
        <taxon>Pseudomonadati</taxon>
        <taxon>Pseudomonadota</taxon>
        <taxon>Alphaproteobacteria</taxon>
        <taxon>Sphingomonadales</taxon>
        <taxon>Sphingomonadaceae</taxon>
        <taxon>Sphingomonas</taxon>
    </lineage>
</organism>
<evidence type="ECO:0000313" key="2">
    <source>
        <dbReference type="EMBL" id="AHE56056.1"/>
    </source>
</evidence>
<keyword evidence="1" id="KW-0812">Transmembrane</keyword>